<dbReference type="Gene3D" id="2.120.10.80">
    <property type="entry name" value="Kelch-type beta propeller"/>
    <property type="match status" value="2"/>
</dbReference>
<evidence type="ECO:0000256" key="2">
    <source>
        <dbReference type="ARBA" id="ARBA00022737"/>
    </source>
</evidence>
<feature type="transmembrane region" description="Helical" evidence="4">
    <location>
        <begin position="279"/>
        <end position="301"/>
    </location>
</feature>
<dbReference type="EMBL" id="SIJB01000028">
    <property type="protein sequence ID" value="NBI29930.1"/>
    <property type="molecule type" value="Genomic_DNA"/>
</dbReference>
<dbReference type="InterPro" id="IPR015915">
    <property type="entry name" value="Kelch-typ_b-propeller"/>
</dbReference>
<feature type="compositionally biased region" description="Polar residues" evidence="3">
    <location>
        <begin position="402"/>
        <end position="414"/>
    </location>
</feature>
<comment type="caution">
    <text evidence="6">The sequence shown here is derived from an EMBL/GenBank/DDBJ whole genome shotgun (WGS) entry which is preliminary data.</text>
</comment>
<feature type="transmembrane region" description="Helical" evidence="4">
    <location>
        <begin position="19"/>
        <end position="40"/>
    </location>
</feature>
<keyword evidence="1" id="KW-0880">Kelch repeat</keyword>
<feature type="region of interest" description="Disordered" evidence="3">
    <location>
        <begin position="402"/>
        <end position="422"/>
    </location>
</feature>
<name>A0A6N9Q588_9BACL</name>
<dbReference type="PANTHER" id="PTHR46344">
    <property type="entry name" value="OS02G0202900 PROTEIN"/>
    <property type="match status" value="1"/>
</dbReference>
<keyword evidence="4" id="KW-0812">Transmembrane</keyword>
<sequence length="777" mass="88940">MIVSISQIKCGENMDLQNIFITVLNYSLVGSIIAFLILFIKRALNDKLSAHWHYYIWLVLIIRLMIPFNFESSLSFVHFLPSFAEYKINESMEIPIQNQTTTPPLNMGNIKSKDEDITSNEMNGPLVTFQPKTNLTVPNFNTEIIKIEAKDSISQSVTTNQIIFNILNLNTLGMLWLFGVLMVIILFLIENFDYNWRLSKQTKCKDDDILSLLEACKKKLKVRSNIQMIYDDKIVSPSIIGFLVPKILIPKPLFESLSKSEKKYVLLHELTHFKKKDVLIQWMSIIVLAIHWFNPIIWYSFYHLRKDCELSCDATVLSQLKKDEHLAYGNTLLSVLGKVSKPTFIPRSIGMSSSLSDMKLRMKRIHMIKKQTRTWMMFSSLITVCIVLVGFTIFDLNHSNNDQQASQSKDGNIQSDHETEVDPIKSVQEISSVESAGTWTEVSSMNQARDNHATGVIDGKIYVVGGSRYNDQGYEYLSSLEMYDPQKDRWIELASMNQARHNHTTGVIDGKIYVVGGSRYNDNNQAYEFLSSLEMYDPQKDRWIELASMNQARGYHTTEIINGKIYAVGGYGSDSNVLSSLEVYDPQTNTWTELNSMSDARVKFAIEVIQGKIYVVGGKNNNSDYLFSSEVYDPETNIWTKLAGMNRERDDFSTEVIGGKIYVIGGYIGNFMKYRKENFLSSMEVYDPKTNTWTQLASMNQVRRNHATEVLNGKIYVTGGYYDYNHLLSVEVYNPQTETWTELTNMNQAKSGHETEVIDGKIYAIGDNVTEVYNFMK</sequence>
<dbReference type="CDD" id="cd07341">
    <property type="entry name" value="M56_BlaR1_MecR1_like"/>
    <property type="match status" value="1"/>
</dbReference>
<dbReference type="PANTHER" id="PTHR46344:SF27">
    <property type="entry name" value="KELCH REPEAT SUPERFAMILY PROTEIN"/>
    <property type="match status" value="1"/>
</dbReference>
<evidence type="ECO:0000313" key="7">
    <source>
        <dbReference type="Proteomes" id="UP000448943"/>
    </source>
</evidence>
<feature type="transmembrane region" description="Helical" evidence="4">
    <location>
        <begin position="162"/>
        <end position="189"/>
    </location>
</feature>
<dbReference type="Pfam" id="PF05569">
    <property type="entry name" value="Peptidase_M56"/>
    <property type="match status" value="1"/>
</dbReference>
<gene>
    <name evidence="6" type="ORF">ERL59_13275</name>
</gene>
<evidence type="ECO:0000256" key="4">
    <source>
        <dbReference type="SAM" id="Phobius"/>
    </source>
</evidence>
<evidence type="ECO:0000259" key="5">
    <source>
        <dbReference type="Pfam" id="PF05569"/>
    </source>
</evidence>
<reference evidence="6 7" key="1">
    <citation type="submission" date="2019-01" db="EMBL/GenBank/DDBJ databases">
        <title>Chengkuizengella sp. nov., isolated from deep-sea sediment of East Pacific Ocean.</title>
        <authorList>
            <person name="Yang J."/>
            <person name="Lai Q."/>
            <person name="Shao Z."/>
        </authorList>
    </citation>
    <scope>NUCLEOTIDE SEQUENCE [LARGE SCALE GENOMIC DNA]</scope>
    <source>
        <strain evidence="6 7">YPA3-1-1</strain>
    </source>
</reference>
<dbReference type="Proteomes" id="UP000448943">
    <property type="component" value="Unassembled WGS sequence"/>
</dbReference>
<dbReference type="AlphaFoldDB" id="A0A6N9Q588"/>
<dbReference type="InterPro" id="IPR008756">
    <property type="entry name" value="Peptidase_M56"/>
</dbReference>
<keyword evidence="4" id="KW-0472">Membrane</keyword>
<dbReference type="SUPFAM" id="SSF117281">
    <property type="entry name" value="Kelch motif"/>
    <property type="match status" value="2"/>
</dbReference>
<feature type="transmembrane region" description="Helical" evidence="4">
    <location>
        <begin position="52"/>
        <end position="70"/>
    </location>
</feature>
<dbReference type="Gene3D" id="3.30.2010.10">
    <property type="entry name" value="Metalloproteases ('zincins'), catalytic domain"/>
    <property type="match status" value="1"/>
</dbReference>
<protein>
    <recommendedName>
        <fullName evidence="5">Peptidase M56 domain-containing protein</fullName>
    </recommendedName>
</protein>
<evidence type="ECO:0000256" key="1">
    <source>
        <dbReference type="ARBA" id="ARBA00022441"/>
    </source>
</evidence>
<keyword evidence="7" id="KW-1185">Reference proteome</keyword>
<evidence type="ECO:0000313" key="6">
    <source>
        <dbReference type="EMBL" id="NBI29930.1"/>
    </source>
</evidence>
<dbReference type="Pfam" id="PF01344">
    <property type="entry name" value="Kelch_1"/>
    <property type="match status" value="2"/>
</dbReference>
<keyword evidence="2" id="KW-0677">Repeat</keyword>
<feature type="domain" description="Peptidase M56" evidence="5">
    <location>
        <begin position="22"/>
        <end position="363"/>
    </location>
</feature>
<accession>A0A6N9Q588</accession>
<organism evidence="6 7">
    <name type="scientific">Chengkuizengella marina</name>
    <dbReference type="NCBI Taxonomy" id="2507566"/>
    <lineage>
        <taxon>Bacteria</taxon>
        <taxon>Bacillati</taxon>
        <taxon>Bacillota</taxon>
        <taxon>Bacilli</taxon>
        <taxon>Bacillales</taxon>
        <taxon>Paenibacillaceae</taxon>
        <taxon>Chengkuizengella</taxon>
    </lineage>
</organism>
<evidence type="ECO:0000256" key="3">
    <source>
        <dbReference type="SAM" id="MobiDB-lite"/>
    </source>
</evidence>
<dbReference type="InterPro" id="IPR006652">
    <property type="entry name" value="Kelch_1"/>
</dbReference>
<dbReference type="Pfam" id="PF24681">
    <property type="entry name" value="Kelch_KLHDC2_KLHL20_DRC7"/>
    <property type="match status" value="1"/>
</dbReference>
<feature type="transmembrane region" description="Helical" evidence="4">
    <location>
        <begin position="374"/>
        <end position="394"/>
    </location>
</feature>
<proteinExistence type="predicted"/>
<dbReference type="SMART" id="SM00612">
    <property type="entry name" value="Kelch"/>
    <property type="match status" value="6"/>
</dbReference>
<keyword evidence="4" id="KW-1133">Transmembrane helix</keyword>